<dbReference type="Gene3D" id="3.90.1150.10">
    <property type="entry name" value="Aspartate Aminotransferase, domain 1"/>
    <property type="match status" value="1"/>
</dbReference>
<evidence type="ECO:0000256" key="6">
    <source>
        <dbReference type="ARBA" id="ARBA00052699"/>
    </source>
</evidence>
<dbReference type="Pfam" id="PF01053">
    <property type="entry name" value="Cys_Met_Meta_PP"/>
    <property type="match status" value="1"/>
</dbReference>
<sequence>MHDDPRIETLAVHAGEQRPGPEGSVVYPIYQATVYSVEPDTAYDDMKYMRLNSTPSQVYLHGKLAALEGAEAAVATSSGMAAITTTLHTLLKAGDHLIVADVLYGGTHDFITERAEALGWSYTFVDAQRPETWAAAVTPRTRVIYVETIANPLMRVARMPEVVDFAREHGLTSVVDNTFAGPVNYRPIPAGFDVVVHSATKSLNGHSDLTAGVIAGGAELVERVRHILNLYGGSLDAHPGFLLARGLKTLALRVRAQNENARALAGFLADHPKVAEVNYAGLPSHVDHTHASRFLSGFGGMLSLRLTGGVDAAEALFDGLRLPYVAPSLGGVESLITRPALTSHAGMTAEARAASGITDDLIRLSCGVEAAEDLVADFENALRKV</sequence>
<evidence type="ECO:0000313" key="10">
    <source>
        <dbReference type="Proteomes" id="UP000548476"/>
    </source>
</evidence>
<dbReference type="FunFam" id="3.90.1150.10:FF:000033">
    <property type="entry name" value="Cystathionine gamma-synthase"/>
    <property type="match status" value="1"/>
</dbReference>
<dbReference type="PIRSF" id="PIRSF001434">
    <property type="entry name" value="CGS"/>
    <property type="match status" value="1"/>
</dbReference>
<dbReference type="InterPro" id="IPR000277">
    <property type="entry name" value="Cys/Met-Metab_PyrdxlP-dep_enz"/>
</dbReference>
<organism evidence="9 10">
    <name type="scientific">Phytomonospora endophytica</name>
    <dbReference type="NCBI Taxonomy" id="714109"/>
    <lineage>
        <taxon>Bacteria</taxon>
        <taxon>Bacillati</taxon>
        <taxon>Actinomycetota</taxon>
        <taxon>Actinomycetes</taxon>
        <taxon>Micromonosporales</taxon>
        <taxon>Micromonosporaceae</taxon>
        <taxon>Phytomonospora</taxon>
    </lineage>
</organism>
<evidence type="ECO:0000256" key="3">
    <source>
        <dbReference type="ARBA" id="ARBA00047175"/>
    </source>
</evidence>
<dbReference type="InterPro" id="IPR015424">
    <property type="entry name" value="PyrdxlP-dep_Trfase"/>
</dbReference>
<comment type="similarity">
    <text evidence="8">Belongs to the trans-sulfuration enzymes family.</text>
</comment>
<dbReference type="FunFam" id="3.40.640.10:FF:000046">
    <property type="entry name" value="Cystathionine gamma-lyase"/>
    <property type="match status" value="1"/>
</dbReference>
<proteinExistence type="inferred from homology"/>
<evidence type="ECO:0000256" key="1">
    <source>
        <dbReference type="ARBA" id="ARBA00001933"/>
    </source>
</evidence>
<feature type="modified residue" description="N6-(pyridoxal phosphate)lysine" evidence="7">
    <location>
        <position position="201"/>
    </location>
</feature>
<dbReference type="EC" id="4.4.1.2" evidence="3"/>
<keyword evidence="9" id="KW-0456">Lyase</keyword>
<dbReference type="SUPFAM" id="SSF53383">
    <property type="entry name" value="PLP-dependent transferases"/>
    <property type="match status" value="1"/>
</dbReference>
<evidence type="ECO:0000256" key="2">
    <source>
        <dbReference type="ARBA" id="ARBA00022898"/>
    </source>
</evidence>
<name>A0A841FLI9_9ACTN</name>
<dbReference type="GO" id="GO:0047982">
    <property type="term" value="F:homocysteine desulfhydrase activity"/>
    <property type="evidence" value="ECO:0007669"/>
    <property type="project" value="UniProtKB-EC"/>
</dbReference>
<gene>
    <name evidence="9" type="ORF">HNR73_004899</name>
</gene>
<dbReference type="GO" id="GO:0005737">
    <property type="term" value="C:cytoplasm"/>
    <property type="evidence" value="ECO:0007669"/>
    <property type="project" value="TreeGrafter"/>
</dbReference>
<comment type="catalytic activity">
    <reaction evidence="5">
        <text>L-homocysteine + H2O = 2-oxobutanoate + hydrogen sulfide + NH4(+) + H(+)</text>
        <dbReference type="Rhea" id="RHEA:14501"/>
        <dbReference type="ChEBI" id="CHEBI:15377"/>
        <dbReference type="ChEBI" id="CHEBI:15378"/>
        <dbReference type="ChEBI" id="CHEBI:16763"/>
        <dbReference type="ChEBI" id="CHEBI:28938"/>
        <dbReference type="ChEBI" id="CHEBI:29919"/>
        <dbReference type="ChEBI" id="CHEBI:58199"/>
        <dbReference type="EC" id="4.4.1.2"/>
    </reaction>
    <physiologicalReaction direction="left-to-right" evidence="5">
        <dbReference type="Rhea" id="RHEA:14502"/>
    </physiologicalReaction>
</comment>
<dbReference type="PANTHER" id="PTHR11808">
    <property type="entry name" value="TRANS-SULFURATION ENZYME FAMILY MEMBER"/>
    <property type="match status" value="1"/>
</dbReference>
<keyword evidence="10" id="KW-1185">Reference proteome</keyword>
<dbReference type="AlphaFoldDB" id="A0A841FLI9"/>
<evidence type="ECO:0000313" key="9">
    <source>
        <dbReference type="EMBL" id="MBB6037026.1"/>
    </source>
</evidence>
<dbReference type="GO" id="GO:0016740">
    <property type="term" value="F:transferase activity"/>
    <property type="evidence" value="ECO:0007669"/>
    <property type="project" value="UniProtKB-KW"/>
</dbReference>
<comment type="catalytic activity">
    <reaction evidence="6">
        <text>L-methionine + H2O = methanethiol + 2-oxobutanoate + NH4(+)</text>
        <dbReference type="Rhea" id="RHEA:23800"/>
        <dbReference type="ChEBI" id="CHEBI:15377"/>
        <dbReference type="ChEBI" id="CHEBI:16007"/>
        <dbReference type="ChEBI" id="CHEBI:16763"/>
        <dbReference type="ChEBI" id="CHEBI:28938"/>
        <dbReference type="ChEBI" id="CHEBI:57844"/>
        <dbReference type="EC" id="4.4.1.11"/>
    </reaction>
    <physiologicalReaction direction="left-to-right" evidence="6">
        <dbReference type="Rhea" id="RHEA:23801"/>
    </physiologicalReaction>
</comment>
<dbReference type="GO" id="GO:0009086">
    <property type="term" value="P:methionine biosynthetic process"/>
    <property type="evidence" value="ECO:0007669"/>
    <property type="project" value="UniProtKB-ARBA"/>
</dbReference>
<dbReference type="Gene3D" id="3.40.640.10">
    <property type="entry name" value="Type I PLP-dependent aspartate aminotransferase-like (Major domain)"/>
    <property type="match status" value="1"/>
</dbReference>
<dbReference type="GO" id="GO:0018826">
    <property type="term" value="F:methionine gamma-lyase activity"/>
    <property type="evidence" value="ECO:0007669"/>
    <property type="project" value="UniProtKB-EC"/>
</dbReference>
<comment type="caution">
    <text evidence="9">The sequence shown here is derived from an EMBL/GenBank/DDBJ whole genome shotgun (WGS) entry which is preliminary data.</text>
</comment>
<accession>A0A841FLI9</accession>
<evidence type="ECO:0000256" key="5">
    <source>
        <dbReference type="ARBA" id="ARBA00048780"/>
    </source>
</evidence>
<dbReference type="CDD" id="cd00614">
    <property type="entry name" value="CGS_like"/>
    <property type="match status" value="1"/>
</dbReference>
<dbReference type="EMBL" id="JACHGT010000011">
    <property type="protein sequence ID" value="MBB6037026.1"/>
    <property type="molecule type" value="Genomic_DNA"/>
</dbReference>
<keyword evidence="2 7" id="KW-0663">Pyridoxal phosphate</keyword>
<evidence type="ECO:0000256" key="8">
    <source>
        <dbReference type="RuleBase" id="RU362118"/>
    </source>
</evidence>
<protein>
    <recommendedName>
        <fullName evidence="3">homocysteine desulfhydrase</fullName>
        <ecNumber evidence="3">4.4.1.2</ecNumber>
    </recommendedName>
    <alternativeName>
        <fullName evidence="4">Homocysteine desulfhydrase</fullName>
    </alternativeName>
</protein>
<evidence type="ECO:0000256" key="7">
    <source>
        <dbReference type="PIRSR" id="PIRSR001434-2"/>
    </source>
</evidence>
<dbReference type="InterPro" id="IPR015421">
    <property type="entry name" value="PyrdxlP-dep_Trfase_major"/>
</dbReference>
<dbReference type="GO" id="GO:0019346">
    <property type="term" value="P:transsulfuration"/>
    <property type="evidence" value="ECO:0007669"/>
    <property type="project" value="InterPro"/>
</dbReference>
<dbReference type="GO" id="GO:0030170">
    <property type="term" value="F:pyridoxal phosphate binding"/>
    <property type="evidence" value="ECO:0007669"/>
    <property type="project" value="InterPro"/>
</dbReference>
<dbReference type="RefSeq" id="WP_184789863.1">
    <property type="nucleotide sequence ID" value="NZ_BONT01000072.1"/>
</dbReference>
<comment type="cofactor">
    <cofactor evidence="1 8">
        <name>pyridoxal 5'-phosphate</name>
        <dbReference type="ChEBI" id="CHEBI:597326"/>
    </cofactor>
</comment>
<dbReference type="InterPro" id="IPR015422">
    <property type="entry name" value="PyrdxlP-dep_Trfase_small"/>
</dbReference>
<dbReference type="Proteomes" id="UP000548476">
    <property type="component" value="Unassembled WGS sequence"/>
</dbReference>
<reference evidence="9 10" key="1">
    <citation type="submission" date="2020-08" db="EMBL/GenBank/DDBJ databases">
        <title>Genomic Encyclopedia of Type Strains, Phase IV (KMG-IV): sequencing the most valuable type-strain genomes for metagenomic binning, comparative biology and taxonomic classification.</title>
        <authorList>
            <person name="Goeker M."/>
        </authorList>
    </citation>
    <scope>NUCLEOTIDE SEQUENCE [LARGE SCALE GENOMIC DNA]</scope>
    <source>
        <strain evidence="9 10">YIM 65646</strain>
    </source>
</reference>
<evidence type="ECO:0000256" key="4">
    <source>
        <dbReference type="ARBA" id="ARBA00047199"/>
    </source>
</evidence>
<keyword evidence="9" id="KW-0808">Transferase</keyword>